<sequence length="425" mass="48989">MVESGKRMEQLKSYLRRLSEGEILDSVRADFMREFKDVDAVEIMEAEQQMIKEGMSITEVQKLCDIHSALFHGATLEEKIANARQPVDVTSLREERAEKTRKLVETTGHPLFTLTQENEALEKVIARIREQLDRKVTEAAGTGTAVNGSRNTGENAVSRELLSEIRELAIHYAKKGDLLYPLLKVKYGISGPSDVMWTTDDEIRDELSGLAKAKGQDEAWKQRMERAMTRAEEMIYKEANILFPNCAVHFTEEEWIGIYQDAKDYDVCLSVEPKSWERAEKILQERTACQRESDDGEIVMAGGHLEVEELEAMLNTIPMEITFVDVENKNRFFNEGHKVFKRPAMALGREVFSCHPPKVEQQVRRIIEEFRAGTLDEVPVWMNKNGRIMLVKYMAVRDRNGRYIGTLELVQDMEFAREYFERKHD</sequence>
<protein>
    <submittedName>
        <fullName evidence="4">DUF438 domain-containing protein</fullName>
    </submittedName>
</protein>
<organism evidence="4 5">
    <name type="scientific">Suilimivivens aceti</name>
    <dbReference type="NCBI Taxonomy" id="2981774"/>
    <lineage>
        <taxon>Bacteria</taxon>
        <taxon>Bacillati</taxon>
        <taxon>Bacillota</taxon>
        <taxon>Clostridia</taxon>
        <taxon>Lachnospirales</taxon>
        <taxon>Lachnospiraceae</taxon>
        <taxon>Suilimivivens</taxon>
    </lineage>
</organism>
<dbReference type="InterPro" id="IPR012312">
    <property type="entry name" value="Hemerythrin-like"/>
</dbReference>
<dbReference type="Gene3D" id="1.20.120.520">
    <property type="entry name" value="nmb1532 protein domain like"/>
    <property type="match status" value="1"/>
</dbReference>
<evidence type="ECO:0000259" key="3">
    <source>
        <dbReference type="Pfam" id="PF04282"/>
    </source>
</evidence>
<proteinExistence type="predicted"/>
<feature type="domain" description="Hemerythrin-like" evidence="2">
    <location>
        <begin position="110"/>
        <end position="244"/>
    </location>
</feature>
<dbReference type="Pfam" id="PF04282">
    <property type="entry name" value="DUF438"/>
    <property type="match status" value="1"/>
</dbReference>
<dbReference type="Pfam" id="PF13596">
    <property type="entry name" value="PAS_10"/>
    <property type="match status" value="1"/>
</dbReference>
<evidence type="ECO:0000313" key="4">
    <source>
        <dbReference type="EMBL" id="MCU6744869.1"/>
    </source>
</evidence>
<evidence type="ECO:0000256" key="1">
    <source>
        <dbReference type="SAM" id="Coils"/>
    </source>
</evidence>
<gene>
    <name evidence="4" type="ORF">OCV77_10230</name>
</gene>
<keyword evidence="5" id="KW-1185">Reference proteome</keyword>
<dbReference type="RefSeq" id="WP_262574984.1">
    <property type="nucleotide sequence ID" value="NZ_JAOQKJ010000007.1"/>
</dbReference>
<dbReference type="InterPro" id="IPR007380">
    <property type="entry name" value="DUF438"/>
</dbReference>
<evidence type="ECO:0000259" key="2">
    <source>
        <dbReference type="Pfam" id="PF01814"/>
    </source>
</evidence>
<feature type="domain" description="DUF438" evidence="3">
    <location>
        <begin position="11"/>
        <end position="74"/>
    </location>
</feature>
<evidence type="ECO:0000313" key="5">
    <source>
        <dbReference type="Proteomes" id="UP001652432"/>
    </source>
</evidence>
<dbReference type="PANTHER" id="PTHR39966:SF3">
    <property type="entry name" value="DUF438 DOMAIN-CONTAINING PROTEIN"/>
    <property type="match status" value="1"/>
</dbReference>
<feature type="coiled-coil region" evidence="1">
    <location>
        <begin position="111"/>
        <end position="138"/>
    </location>
</feature>
<comment type="caution">
    <text evidence="4">The sequence shown here is derived from an EMBL/GenBank/DDBJ whole genome shotgun (WGS) entry which is preliminary data.</text>
</comment>
<reference evidence="4 5" key="1">
    <citation type="journal article" date="2021" name="ISME Commun">
        <title>Automated analysis of genomic sequences facilitates high-throughput and comprehensive description of bacteria.</title>
        <authorList>
            <person name="Hitch T.C.A."/>
        </authorList>
    </citation>
    <scope>NUCLEOTIDE SEQUENCE [LARGE SCALE GENOMIC DNA]</scope>
    <source>
        <strain evidence="4 5">Sanger_18</strain>
    </source>
</reference>
<name>A0ABT2T3N4_9FIRM</name>
<accession>A0ABT2T3N4</accession>
<dbReference type="PANTHER" id="PTHR39966">
    <property type="entry name" value="BLL2471 PROTEIN-RELATED"/>
    <property type="match status" value="1"/>
</dbReference>
<dbReference type="Pfam" id="PF01814">
    <property type="entry name" value="Hemerythrin"/>
    <property type="match status" value="1"/>
</dbReference>
<keyword evidence="1" id="KW-0175">Coiled coil</keyword>
<dbReference type="InterPro" id="IPR035965">
    <property type="entry name" value="PAS-like_dom_sf"/>
</dbReference>
<dbReference type="SUPFAM" id="SSF55785">
    <property type="entry name" value="PYP-like sensor domain (PAS domain)"/>
    <property type="match status" value="1"/>
</dbReference>
<dbReference type="EMBL" id="JAOQKJ010000007">
    <property type="protein sequence ID" value="MCU6744869.1"/>
    <property type="molecule type" value="Genomic_DNA"/>
</dbReference>
<dbReference type="Proteomes" id="UP001652432">
    <property type="component" value="Unassembled WGS sequence"/>
</dbReference>